<dbReference type="GO" id="GO:0003677">
    <property type="term" value="F:DNA binding"/>
    <property type="evidence" value="ECO:0007669"/>
    <property type="project" value="UniProtKB-UniRule"/>
</dbReference>
<dbReference type="Pfam" id="PF00486">
    <property type="entry name" value="Trans_reg_C"/>
    <property type="match status" value="1"/>
</dbReference>
<comment type="caution">
    <text evidence="5">The sequence shown here is derived from an EMBL/GenBank/DDBJ whole genome shotgun (WGS) entry which is preliminary data.</text>
</comment>
<reference evidence="5 6" key="1">
    <citation type="submission" date="2019-03" db="EMBL/GenBank/DDBJ databases">
        <title>Draft genome sequences of novel Actinobacteria.</title>
        <authorList>
            <person name="Sahin N."/>
            <person name="Ay H."/>
            <person name="Saygin H."/>
        </authorList>
    </citation>
    <scope>NUCLEOTIDE SEQUENCE [LARGE SCALE GENOMIC DNA]</scope>
    <source>
        <strain evidence="5 6">H3C3</strain>
    </source>
</reference>
<dbReference type="SMART" id="SM00862">
    <property type="entry name" value="Trans_reg_C"/>
    <property type="match status" value="1"/>
</dbReference>
<dbReference type="PANTHER" id="PTHR47691:SF3">
    <property type="entry name" value="HTH-TYPE TRANSCRIPTIONAL REGULATOR RV0890C-RELATED"/>
    <property type="match status" value="1"/>
</dbReference>
<dbReference type="InterPro" id="IPR016032">
    <property type="entry name" value="Sig_transdc_resp-reg_C-effctor"/>
</dbReference>
<dbReference type="RefSeq" id="WP_131897464.1">
    <property type="nucleotide sequence ID" value="NZ_SMKU01000148.1"/>
</dbReference>
<dbReference type="InterPro" id="IPR027417">
    <property type="entry name" value="P-loop_NTPase"/>
</dbReference>
<evidence type="ECO:0000313" key="6">
    <source>
        <dbReference type="Proteomes" id="UP000294513"/>
    </source>
</evidence>
<dbReference type="OrthoDB" id="3194665at2"/>
<dbReference type="GO" id="GO:0006355">
    <property type="term" value="P:regulation of DNA-templated transcription"/>
    <property type="evidence" value="ECO:0007669"/>
    <property type="project" value="InterPro"/>
</dbReference>
<dbReference type="InterPro" id="IPR011990">
    <property type="entry name" value="TPR-like_helical_dom_sf"/>
</dbReference>
<dbReference type="Gene3D" id="1.25.40.10">
    <property type="entry name" value="Tetratricopeptide repeat domain"/>
    <property type="match status" value="3"/>
</dbReference>
<dbReference type="SUPFAM" id="SSF48452">
    <property type="entry name" value="TPR-like"/>
    <property type="match status" value="3"/>
</dbReference>
<evidence type="ECO:0000313" key="5">
    <source>
        <dbReference type="EMBL" id="TDD80706.1"/>
    </source>
</evidence>
<sequence>MRFGVLGPLAVWTADGGLVPVPGLKVRALLADLLVHEGRPVPADRLIDDLWGEALPGNPMGSLSAKVSQLRRVLEDAEPGARALVESRPAGYLLGADDERVDARRFQRLLTEARRTADAEARAGLLAEALGLWRGPAFADFADEPFTRAAIAWLEELRLTALEEHAEVRLALGEHGAVAGELGDAVAAHPLRERLRAAHMRALYRTGRQNEALESYERLRVLLADELGLDPGSELAALHRAILTQDPCLDGPAAPAVRPSGPRSNLPVPSTALIGRDGAVAEIRARLGTDRLVTLTGPGGVGKTRLAVETAAGLVDRFADGVWMAELAAFERSTVPDLAEVVTAILDIRDGPGGPATPLDRLAAALGARRLLLVLDNCEHVVEQAAELAERLLRRVPGVRILATSREPLGLAGEVVWAVPPLEVPDGAAGQDLGTVAEASAVRLFAARAEAASRGFRLDEGTARAVAVLCRRLDGIPLALELAATRVRTLGVEGLVARLDDRFRLLATGHRGAPPRQRTLTAMIDWSWDLLSGPERAVLRRLAVHADGCTVEGAEAVCAGGDVPGEEVPEEEVLDLLVRLVDRSLVVMTEDQGESAEGPGEGPRYRLLESVAAYSADRLRQAGEDGRTRDLHARHHLALAERGERRLYGPEQARWLRIFDVESANLRAALDTAVAARDADGALRLVDALAWYWFLRGRLTEALRSLDAALALDGGPPVPRARAVTWRTGLAMLKGTALDWAARRDEALRLVDAAGDPGVRAWARWFLTFAGSEVDDVAAAAVVLEEALAAFRASGDRWGEGAALAMRAMHGHAHGDPAALERDAERAAALFAEIGDRWGRLQAIEWLGAHAELTADYDRAERLQRDGQRMAEELHLWPDVAGRMAWRGWIAHLRGDQAPARQMFGRALRVAADQGLAQVVTFAELGLGLVALREGRLDDAEERLGRMLDAVPRGEFPPLYLPLIQVGLGYAAEQRGDAAAALRLQRDALAVALRLEAPRDMVFSLEGLAGALSLSGRHEEAAAPLGKAAAIREETGLKAGPAEQGDIDRTTARIRGAMGAEPFAAFCAAGALLDPEEILRRAEKADPAGVSVWAAVAPDQPEGGA</sequence>
<accession>A0A4R5B897</accession>
<name>A0A4R5B897_9ACTN</name>
<feature type="domain" description="OmpR/PhoB-type" evidence="4">
    <location>
        <begin position="1"/>
        <end position="96"/>
    </location>
</feature>
<dbReference type="SUPFAM" id="SSF46894">
    <property type="entry name" value="C-terminal effector domain of the bipartite response regulators"/>
    <property type="match status" value="1"/>
</dbReference>
<evidence type="ECO:0000256" key="2">
    <source>
        <dbReference type="ARBA" id="ARBA00023125"/>
    </source>
</evidence>
<dbReference type="AlphaFoldDB" id="A0A4R5B897"/>
<organism evidence="5 6">
    <name type="scientific">Actinomadura rubrisoli</name>
    <dbReference type="NCBI Taxonomy" id="2530368"/>
    <lineage>
        <taxon>Bacteria</taxon>
        <taxon>Bacillati</taxon>
        <taxon>Actinomycetota</taxon>
        <taxon>Actinomycetes</taxon>
        <taxon>Streptosporangiales</taxon>
        <taxon>Thermomonosporaceae</taxon>
        <taxon>Actinomadura</taxon>
    </lineage>
</organism>
<evidence type="ECO:0000259" key="4">
    <source>
        <dbReference type="PROSITE" id="PS51755"/>
    </source>
</evidence>
<gene>
    <name evidence="5" type="ORF">E1298_25365</name>
</gene>
<evidence type="ECO:0000256" key="3">
    <source>
        <dbReference type="PROSITE-ProRule" id="PRU01091"/>
    </source>
</evidence>
<dbReference type="EMBL" id="SMKU01000148">
    <property type="protein sequence ID" value="TDD80706.1"/>
    <property type="molecule type" value="Genomic_DNA"/>
</dbReference>
<dbReference type="Gene3D" id="3.40.50.300">
    <property type="entry name" value="P-loop containing nucleotide triphosphate hydrolases"/>
    <property type="match status" value="1"/>
</dbReference>
<dbReference type="SUPFAM" id="SSF52540">
    <property type="entry name" value="P-loop containing nucleoside triphosphate hydrolases"/>
    <property type="match status" value="1"/>
</dbReference>
<dbReference type="InterPro" id="IPR001867">
    <property type="entry name" value="OmpR/PhoB-type_DNA-bd"/>
</dbReference>
<dbReference type="PANTHER" id="PTHR47691">
    <property type="entry name" value="REGULATOR-RELATED"/>
    <property type="match status" value="1"/>
</dbReference>
<comment type="similarity">
    <text evidence="1">Belongs to the AfsR/DnrI/RedD regulatory family.</text>
</comment>
<dbReference type="GO" id="GO:0000160">
    <property type="term" value="P:phosphorelay signal transduction system"/>
    <property type="evidence" value="ECO:0007669"/>
    <property type="project" value="InterPro"/>
</dbReference>
<dbReference type="PRINTS" id="PR00364">
    <property type="entry name" value="DISEASERSIST"/>
</dbReference>
<proteinExistence type="inferred from homology"/>
<dbReference type="InterPro" id="IPR005158">
    <property type="entry name" value="BTAD"/>
</dbReference>
<keyword evidence="2 3" id="KW-0238">DNA-binding</keyword>
<dbReference type="Gene3D" id="1.10.10.10">
    <property type="entry name" value="Winged helix-like DNA-binding domain superfamily/Winged helix DNA-binding domain"/>
    <property type="match status" value="1"/>
</dbReference>
<dbReference type="Proteomes" id="UP000294513">
    <property type="component" value="Unassembled WGS sequence"/>
</dbReference>
<keyword evidence="6" id="KW-1185">Reference proteome</keyword>
<feature type="DNA-binding region" description="OmpR/PhoB-type" evidence="3">
    <location>
        <begin position="1"/>
        <end position="96"/>
    </location>
</feature>
<dbReference type="PROSITE" id="PS51755">
    <property type="entry name" value="OMPR_PHOB"/>
    <property type="match status" value="1"/>
</dbReference>
<evidence type="ECO:0000256" key="1">
    <source>
        <dbReference type="ARBA" id="ARBA00005820"/>
    </source>
</evidence>
<dbReference type="Pfam" id="PF03704">
    <property type="entry name" value="BTAD"/>
    <property type="match status" value="1"/>
</dbReference>
<protein>
    <submittedName>
        <fullName evidence="5">AfsR/SARP family transcriptional regulator</fullName>
    </submittedName>
</protein>
<dbReference type="InterPro" id="IPR036388">
    <property type="entry name" value="WH-like_DNA-bd_sf"/>
</dbReference>
<dbReference type="CDD" id="cd15831">
    <property type="entry name" value="BTAD"/>
    <property type="match status" value="1"/>
</dbReference>
<dbReference type="SMART" id="SM01043">
    <property type="entry name" value="BTAD"/>
    <property type="match status" value="1"/>
</dbReference>